<dbReference type="EMBL" id="VSWC01000029">
    <property type="protein sequence ID" value="KAA1107142.1"/>
    <property type="molecule type" value="Genomic_DNA"/>
</dbReference>
<comment type="caution">
    <text evidence="1">The sequence shown here is derived from an EMBL/GenBank/DDBJ whole genome shotgun (WGS) entry which is preliminary data.</text>
</comment>
<dbReference type="Proteomes" id="UP000324748">
    <property type="component" value="Unassembled WGS sequence"/>
</dbReference>
<sequence length="52" mass="5974">MMDEPPTPSESQFRSDDLWVPLLQCNMSPARYQLRHLASCGKWVVSPGRNKI</sequence>
<name>A0A5B0Q1Z5_PUCGR</name>
<keyword evidence="2" id="KW-1185">Reference proteome</keyword>
<organism evidence="1 2">
    <name type="scientific">Puccinia graminis f. sp. tritici</name>
    <dbReference type="NCBI Taxonomy" id="56615"/>
    <lineage>
        <taxon>Eukaryota</taxon>
        <taxon>Fungi</taxon>
        <taxon>Dikarya</taxon>
        <taxon>Basidiomycota</taxon>
        <taxon>Pucciniomycotina</taxon>
        <taxon>Pucciniomycetes</taxon>
        <taxon>Pucciniales</taxon>
        <taxon>Pucciniaceae</taxon>
        <taxon>Puccinia</taxon>
    </lineage>
</organism>
<evidence type="ECO:0000313" key="1">
    <source>
        <dbReference type="EMBL" id="KAA1107142.1"/>
    </source>
</evidence>
<accession>A0A5B0Q1Z5</accession>
<evidence type="ECO:0000313" key="2">
    <source>
        <dbReference type="Proteomes" id="UP000324748"/>
    </source>
</evidence>
<protein>
    <submittedName>
        <fullName evidence="1">Uncharacterized protein</fullName>
    </submittedName>
</protein>
<reference evidence="1 2" key="1">
    <citation type="submission" date="2019-05" db="EMBL/GenBank/DDBJ databases">
        <title>Emergence of the Ug99 lineage of the wheat stem rust pathogen through somatic hybridization.</title>
        <authorList>
            <person name="Li F."/>
            <person name="Upadhyaya N.M."/>
            <person name="Sperschneider J."/>
            <person name="Matny O."/>
            <person name="Nguyen-Phuc H."/>
            <person name="Mago R."/>
            <person name="Raley C."/>
            <person name="Miller M.E."/>
            <person name="Silverstein K.A.T."/>
            <person name="Henningsen E."/>
            <person name="Hirsch C.D."/>
            <person name="Visser B."/>
            <person name="Pretorius Z.A."/>
            <person name="Steffenson B.J."/>
            <person name="Schwessinger B."/>
            <person name="Dodds P.N."/>
            <person name="Figueroa M."/>
        </authorList>
    </citation>
    <scope>NUCLEOTIDE SEQUENCE [LARGE SCALE GENOMIC DNA]</scope>
    <source>
        <strain evidence="1">21-0</strain>
    </source>
</reference>
<gene>
    <name evidence="1" type="ORF">PGT21_003903</name>
</gene>
<proteinExistence type="predicted"/>
<dbReference type="AlphaFoldDB" id="A0A5B0Q1Z5"/>